<sequence length="151" mass="17702">MYHFRVVFSQSCGLAVVTSCRDVCEYDCVSSRLSWSSFPHNIPFQSFALSMRRIELQCTNGLAPSPMIESRSLVELPVRCRTRSAGCRTFPTSFGKYGHRRRKEKIEEKKRRKSKSLNPKKSRRKWPKRRWFPEARRVLLHEKYVHPPGAA</sequence>
<organism evidence="2 3">
    <name type="scientific">Aspergillus uvarum CBS 121591</name>
    <dbReference type="NCBI Taxonomy" id="1448315"/>
    <lineage>
        <taxon>Eukaryota</taxon>
        <taxon>Fungi</taxon>
        <taxon>Dikarya</taxon>
        <taxon>Ascomycota</taxon>
        <taxon>Pezizomycotina</taxon>
        <taxon>Eurotiomycetes</taxon>
        <taxon>Eurotiomycetidae</taxon>
        <taxon>Eurotiales</taxon>
        <taxon>Aspergillaceae</taxon>
        <taxon>Aspergillus</taxon>
        <taxon>Aspergillus subgen. Circumdati</taxon>
    </lineage>
</organism>
<feature type="compositionally biased region" description="Basic residues" evidence="1">
    <location>
        <begin position="110"/>
        <end position="129"/>
    </location>
</feature>
<keyword evidence="3" id="KW-1185">Reference proteome</keyword>
<evidence type="ECO:0000313" key="2">
    <source>
        <dbReference type="EMBL" id="PYH87063.1"/>
    </source>
</evidence>
<dbReference type="AlphaFoldDB" id="A0A319D7V4"/>
<dbReference type="PROSITE" id="PS51257">
    <property type="entry name" value="PROKAR_LIPOPROTEIN"/>
    <property type="match status" value="1"/>
</dbReference>
<gene>
    <name evidence="2" type="ORF">BO82DRAFT_1996</name>
</gene>
<protein>
    <submittedName>
        <fullName evidence="2">Uncharacterized protein</fullName>
    </submittedName>
</protein>
<dbReference type="Proteomes" id="UP000248340">
    <property type="component" value="Unassembled WGS sequence"/>
</dbReference>
<reference evidence="2 3" key="1">
    <citation type="submission" date="2016-12" db="EMBL/GenBank/DDBJ databases">
        <title>The genomes of Aspergillus section Nigri reveals drivers in fungal speciation.</title>
        <authorList>
            <consortium name="DOE Joint Genome Institute"/>
            <person name="Vesth T.C."/>
            <person name="Nybo J."/>
            <person name="Theobald S."/>
            <person name="Brandl J."/>
            <person name="Frisvad J.C."/>
            <person name="Nielsen K.F."/>
            <person name="Lyhne E.K."/>
            <person name="Kogle M.E."/>
            <person name="Kuo A."/>
            <person name="Riley R."/>
            <person name="Clum A."/>
            <person name="Nolan M."/>
            <person name="Lipzen A."/>
            <person name="Salamov A."/>
            <person name="Henrissat B."/>
            <person name="Wiebenga A."/>
            <person name="De Vries R.P."/>
            <person name="Grigoriev I.V."/>
            <person name="Mortensen U.H."/>
            <person name="Andersen M.R."/>
            <person name="Baker S.E."/>
        </authorList>
    </citation>
    <scope>NUCLEOTIDE SEQUENCE [LARGE SCALE GENOMIC DNA]</scope>
    <source>
        <strain evidence="2 3">CBS 121591</strain>
    </source>
</reference>
<dbReference type="EMBL" id="KZ821674">
    <property type="protein sequence ID" value="PYH87063.1"/>
    <property type="molecule type" value="Genomic_DNA"/>
</dbReference>
<dbReference type="RefSeq" id="XP_025497263.1">
    <property type="nucleotide sequence ID" value="XM_025630594.1"/>
</dbReference>
<dbReference type="GeneID" id="37133335"/>
<proteinExistence type="predicted"/>
<name>A0A319D7V4_9EURO</name>
<dbReference type="VEuPathDB" id="FungiDB:BO82DRAFT_1996"/>
<evidence type="ECO:0000313" key="3">
    <source>
        <dbReference type="Proteomes" id="UP000248340"/>
    </source>
</evidence>
<feature type="region of interest" description="Disordered" evidence="1">
    <location>
        <begin position="93"/>
        <end position="129"/>
    </location>
</feature>
<evidence type="ECO:0000256" key="1">
    <source>
        <dbReference type="SAM" id="MobiDB-lite"/>
    </source>
</evidence>
<accession>A0A319D7V4</accession>